<dbReference type="GO" id="GO:0030544">
    <property type="term" value="F:Hsp70 protein binding"/>
    <property type="evidence" value="ECO:0007669"/>
    <property type="project" value="TreeGrafter"/>
</dbReference>
<dbReference type="GO" id="GO:0071218">
    <property type="term" value="P:cellular response to misfolded protein"/>
    <property type="evidence" value="ECO:0007669"/>
    <property type="project" value="TreeGrafter"/>
</dbReference>
<dbReference type="InterPro" id="IPR003646">
    <property type="entry name" value="SH3-like_bac-type"/>
</dbReference>
<comment type="caution">
    <text evidence="3">The sequence shown here is derived from an EMBL/GenBank/DDBJ whole genome shotgun (WGS) entry which is preliminary data.</text>
</comment>
<keyword evidence="1" id="KW-0812">Transmembrane</keyword>
<dbReference type="PANTHER" id="PTHR43908">
    <property type="entry name" value="AT29763P-RELATED"/>
    <property type="match status" value="1"/>
</dbReference>
<feature type="transmembrane region" description="Helical" evidence="1">
    <location>
        <begin position="239"/>
        <end position="263"/>
    </location>
</feature>
<name>A0A512HA05_9PROT</name>
<dbReference type="Pfam" id="PF08239">
    <property type="entry name" value="SH3_3"/>
    <property type="match status" value="1"/>
</dbReference>
<evidence type="ECO:0000256" key="1">
    <source>
        <dbReference type="SAM" id="Phobius"/>
    </source>
</evidence>
<feature type="domain" description="J" evidence="2">
    <location>
        <begin position="10"/>
        <end position="74"/>
    </location>
</feature>
<proteinExistence type="predicted"/>
<dbReference type="InterPro" id="IPR001623">
    <property type="entry name" value="DnaJ_domain"/>
</dbReference>
<dbReference type="Proteomes" id="UP000321567">
    <property type="component" value="Unassembled WGS sequence"/>
</dbReference>
<dbReference type="InterPro" id="IPR036869">
    <property type="entry name" value="J_dom_sf"/>
</dbReference>
<dbReference type="Gene3D" id="2.30.30.40">
    <property type="entry name" value="SH3 Domains"/>
    <property type="match status" value="1"/>
</dbReference>
<evidence type="ECO:0000313" key="4">
    <source>
        <dbReference type="Proteomes" id="UP000321567"/>
    </source>
</evidence>
<dbReference type="PANTHER" id="PTHR43908:SF3">
    <property type="entry name" value="AT29763P-RELATED"/>
    <property type="match status" value="1"/>
</dbReference>
<dbReference type="Pfam" id="PF00226">
    <property type="entry name" value="DnaJ"/>
    <property type="match status" value="1"/>
</dbReference>
<dbReference type="EMBL" id="BJZO01000068">
    <property type="protein sequence ID" value="GEO82262.1"/>
    <property type="molecule type" value="Genomic_DNA"/>
</dbReference>
<evidence type="ECO:0000259" key="2">
    <source>
        <dbReference type="PROSITE" id="PS50076"/>
    </source>
</evidence>
<keyword evidence="1" id="KW-0472">Membrane</keyword>
<evidence type="ECO:0000313" key="3">
    <source>
        <dbReference type="EMBL" id="GEO82262.1"/>
    </source>
</evidence>
<dbReference type="PROSITE" id="PS50076">
    <property type="entry name" value="DNAJ_2"/>
    <property type="match status" value="1"/>
</dbReference>
<sequence length="373" mass="40433">MASAISDPKGYYRVLGLPPGAGFQAVKRAYRDKAMQLHPDRNPSPNAVAEFQLLSDAYRVLSDPMARQAYHRGGGTTQATRASTGPSLRACTACGRVTAQPRYVIFEKVTARRWRPHHESISGVYCRRCADRTALLASLHCWMRGWWAFPSGPFHTVIALGINLRGGMRPRRENTALLLGQAQAFLSHGQRDLAYDLAVTARDMAGSSRERAVADRLINAVGGDMPARRLKDVWRRPGAGFWLQIILPASMVLMAFLIALPWLRDIGAGEPAGRKAVERVAPPTPGVLLADPSVAAQGGRVYAVSAPTTAVRAAPGMEFDALAILQRNTFVLVLESGATGEWVRVITAQGVVGYVPQDDVRPLRALGDPGPVR</sequence>
<dbReference type="RefSeq" id="WP_147164277.1">
    <property type="nucleotide sequence ID" value="NZ_BJZO01000068.1"/>
</dbReference>
<protein>
    <submittedName>
        <fullName evidence="3">Molecular chaperone DnaJ</fullName>
    </submittedName>
</protein>
<dbReference type="SUPFAM" id="SSF46565">
    <property type="entry name" value="Chaperone J-domain"/>
    <property type="match status" value="1"/>
</dbReference>
<organism evidence="3 4">
    <name type="scientific">Pararhodospirillum oryzae</name>
    <dbReference type="NCBI Taxonomy" id="478448"/>
    <lineage>
        <taxon>Bacteria</taxon>
        <taxon>Pseudomonadati</taxon>
        <taxon>Pseudomonadota</taxon>
        <taxon>Alphaproteobacteria</taxon>
        <taxon>Rhodospirillales</taxon>
        <taxon>Rhodospirillaceae</taxon>
        <taxon>Pararhodospirillum</taxon>
    </lineage>
</organism>
<gene>
    <name evidence="3" type="ORF">ROR02_23930</name>
</gene>
<dbReference type="OrthoDB" id="7319410at2"/>
<dbReference type="SMART" id="SM00271">
    <property type="entry name" value="DnaJ"/>
    <property type="match status" value="1"/>
</dbReference>
<dbReference type="Gene3D" id="1.10.287.110">
    <property type="entry name" value="DnaJ domain"/>
    <property type="match status" value="1"/>
</dbReference>
<dbReference type="InterPro" id="IPR051100">
    <property type="entry name" value="DnaJ_subfamily_B/C"/>
</dbReference>
<dbReference type="CDD" id="cd06257">
    <property type="entry name" value="DnaJ"/>
    <property type="match status" value="1"/>
</dbReference>
<dbReference type="AlphaFoldDB" id="A0A512HA05"/>
<dbReference type="PRINTS" id="PR00625">
    <property type="entry name" value="JDOMAIN"/>
</dbReference>
<keyword evidence="1" id="KW-1133">Transmembrane helix</keyword>
<reference evidence="3 4" key="1">
    <citation type="submission" date="2019-07" db="EMBL/GenBank/DDBJ databases">
        <title>Whole genome shotgun sequence of Rhodospirillum oryzae NBRC 107573.</title>
        <authorList>
            <person name="Hosoyama A."/>
            <person name="Uohara A."/>
            <person name="Ohji S."/>
            <person name="Ichikawa N."/>
        </authorList>
    </citation>
    <scope>NUCLEOTIDE SEQUENCE [LARGE SCALE GENOMIC DNA]</scope>
    <source>
        <strain evidence="3 4">NBRC 107573</strain>
    </source>
</reference>
<keyword evidence="4" id="KW-1185">Reference proteome</keyword>
<accession>A0A512HA05</accession>